<dbReference type="InterPro" id="IPR029132">
    <property type="entry name" value="CBAH/NAAA_C"/>
</dbReference>
<proteinExistence type="inferred from homology"/>
<dbReference type="EMBL" id="BAFF01000005">
    <property type="protein sequence ID" value="GAB52062.1"/>
    <property type="molecule type" value="Genomic_DNA"/>
</dbReference>
<dbReference type="SUPFAM" id="SSF56235">
    <property type="entry name" value="N-terminal nucleophile aminohydrolases (Ntn hydrolases)"/>
    <property type="match status" value="1"/>
</dbReference>
<gene>
    <name evidence="4" type="ORF">EH105704_05_00680</name>
</gene>
<keyword evidence="5" id="KW-1185">Reference proteome</keyword>
<evidence type="ECO:0000313" key="4">
    <source>
        <dbReference type="EMBL" id="GAB52062.1"/>
    </source>
</evidence>
<sequence length="274" mass="30696">MVAYSFNGNFANSGMNEKGLQADLLYLGETRYDDTSLKEKSIAARKLIQYILDNFATVEETKKALETKPLHIIDGNPSMGLHFIVTDPHGDNMILEIINGELVFHSRSGNVVMTNDPNYEVMTKIYDYYKEKDLSRNMPGSPGSVDRFMRAAGWLEQLSNDKNEAFIKLVPGEEFAMQARMSVLSLMRNVSTPFAISTEKNPENSTTVWREVSDLNNKVMMFDLAGSPSTVWIDLKQIDFSQGEKVFSLSDGKINQGDITHLFTAPEKESVPGS</sequence>
<evidence type="ECO:0000259" key="3">
    <source>
        <dbReference type="Pfam" id="PF02275"/>
    </source>
</evidence>
<dbReference type="eggNOG" id="COG3049">
    <property type="taxonomic scope" value="Bacteria"/>
</dbReference>
<dbReference type="InterPro" id="IPR029055">
    <property type="entry name" value="Ntn_hydrolases_N"/>
</dbReference>
<dbReference type="Pfam" id="PF02275">
    <property type="entry name" value="CBAH"/>
    <property type="match status" value="1"/>
</dbReference>
<dbReference type="InterPro" id="IPR052193">
    <property type="entry name" value="Peptidase_C59"/>
</dbReference>
<comment type="similarity">
    <text evidence="1">Belongs to the peptidase C59 family.</text>
</comment>
<protein>
    <submittedName>
        <fullName evidence="4">Putative hydrolase</fullName>
    </submittedName>
</protein>
<evidence type="ECO:0000256" key="2">
    <source>
        <dbReference type="ARBA" id="ARBA00022801"/>
    </source>
</evidence>
<feature type="domain" description="Choloylglycine hydrolase/NAAA C-terminal" evidence="3">
    <location>
        <begin position="13"/>
        <end position="240"/>
    </location>
</feature>
<organism evidence="4 5">
    <name type="scientific">Atlantibacter hermannii NBRC 105704</name>
    <dbReference type="NCBI Taxonomy" id="1115512"/>
    <lineage>
        <taxon>Bacteria</taxon>
        <taxon>Pseudomonadati</taxon>
        <taxon>Pseudomonadota</taxon>
        <taxon>Gammaproteobacteria</taxon>
        <taxon>Enterobacterales</taxon>
        <taxon>Enterobacteriaceae</taxon>
        <taxon>Atlantibacter</taxon>
    </lineage>
</organism>
<evidence type="ECO:0000313" key="5">
    <source>
        <dbReference type="Proteomes" id="UP000010297"/>
    </source>
</evidence>
<dbReference type="GO" id="GO:0016787">
    <property type="term" value="F:hydrolase activity"/>
    <property type="evidence" value="ECO:0007669"/>
    <property type="project" value="UniProtKB-KW"/>
</dbReference>
<dbReference type="PANTHER" id="PTHR35527:SF2">
    <property type="entry name" value="HYDROLASE"/>
    <property type="match status" value="1"/>
</dbReference>
<accession>H5V254</accession>
<evidence type="ECO:0000256" key="1">
    <source>
        <dbReference type="ARBA" id="ARBA00006625"/>
    </source>
</evidence>
<name>H5V254_ATLHE</name>
<comment type="caution">
    <text evidence="4">The sequence shown here is derived from an EMBL/GenBank/DDBJ whole genome shotgun (WGS) entry which is preliminary data.</text>
</comment>
<dbReference type="Gene3D" id="3.60.60.10">
    <property type="entry name" value="Penicillin V Acylase, Chain A"/>
    <property type="match status" value="1"/>
</dbReference>
<reference evidence="4 5" key="1">
    <citation type="submission" date="2012-02" db="EMBL/GenBank/DDBJ databases">
        <title>Whole genome shotgun sequence of Escherichia hermannii NBRC 105704.</title>
        <authorList>
            <person name="Yoshida I."/>
            <person name="Hosoyama A."/>
            <person name="Tsuchikane K."/>
            <person name="Katsumata H."/>
            <person name="Yamazaki S."/>
            <person name="Fujita N."/>
        </authorList>
    </citation>
    <scope>NUCLEOTIDE SEQUENCE [LARGE SCALE GENOMIC DNA]</scope>
    <source>
        <strain evidence="4 5">NBRC 105704</strain>
    </source>
</reference>
<dbReference type="AlphaFoldDB" id="H5V254"/>
<dbReference type="Proteomes" id="UP000010297">
    <property type="component" value="Unassembled WGS sequence"/>
</dbReference>
<dbReference type="PANTHER" id="PTHR35527">
    <property type="entry name" value="CHOLOYLGLYCINE HYDROLASE"/>
    <property type="match status" value="1"/>
</dbReference>
<keyword evidence="2 4" id="KW-0378">Hydrolase</keyword>